<evidence type="ECO:0000313" key="2">
    <source>
        <dbReference type="EMBL" id="RLN30200.1"/>
    </source>
</evidence>
<sequence length="88" mass="10166">MGRLMHTGQWRNPVTASTKLPFGRQVLSQQQKIVKMEQFRSRRSYAHDSGPNRLPYSIFAMLYGMIVGITIPNSNIMKRIKESRRVDG</sequence>
<dbReference type="AlphaFoldDB" id="A0A3L6T0F1"/>
<keyword evidence="3" id="KW-1185">Reference proteome</keyword>
<gene>
    <name evidence="2" type="ORF">C2845_PM05G14900</name>
</gene>
<keyword evidence="1" id="KW-0472">Membrane</keyword>
<keyword evidence="1" id="KW-0812">Transmembrane</keyword>
<organism evidence="2 3">
    <name type="scientific">Panicum miliaceum</name>
    <name type="common">Proso millet</name>
    <name type="synonym">Broomcorn millet</name>
    <dbReference type="NCBI Taxonomy" id="4540"/>
    <lineage>
        <taxon>Eukaryota</taxon>
        <taxon>Viridiplantae</taxon>
        <taxon>Streptophyta</taxon>
        <taxon>Embryophyta</taxon>
        <taxon>Tracheophyta</taxon>
        <taxon>Spermatophyta</taxon>
        <taxon>Magnoliopsida</taxon>
        <taxon>Liliopsida</taxon>
        <taxon>Poales</taxon>
        <taxon>Poaceae</taxon>
        <taxon>PACMAD clade</taxon>
        <taxon>Panicoideae</taxon>
        <taxon>Panicodae</taxon>
        <taxon>Paniceae</taxon>
        <taxon>Panicinae</taxon>
        <taxon>Panicum</taxon>
        <taxon>Panicum sect. Panicum</taxon>
    </lineage>
</organism>
<comment type="caution">
    <text evidence="2">The sequence shown here is derived from an EMBL/GenBank/DDBJ whole genome shotgun (WGS) entry which is preliminary data.</text>
</comment>
<evidence type="ECO:0000313" key="3">
    <source>
        <dbReference type="Proteomes" id="UP000275267"/>
    </source>
</evidence>
<dbReference type="OrthoDB" id="673737at2759"/>
<proteinExistence type="predicted"/>
<feature type="transmembrane region" description="Helical" evidence="1">
    <location>
        <begin position="54"/>
        <end position="76"/>
    </location>
</feature>
<reference evidence="3" key="1">
    <citation type="journal article" date="2019" name="Nat. Commun.">
        <title>The genome of broomcorn millet.</title>
        <authorList>
            <person name="Zou C."/>
            <person name="Miki D."/>
            <person name="Li D."/>
            <person name="Tang Q."/>
            <person name="Xiao L."/>
            <person name="Rajput S."/>
            <person name="Deng P."/>
            <person name="Jia W."/>
            <person name="Huang R."/>
            <person name="Zhang M."/>
            <person name="Sun Y."/>
            <person name="Hu J."/>
            <person name="Fu X."/>
            <person name="Schnable P.S."/>
            <person name="Li F."/>
            <person name="Zhang H."/>
            <person name="Feng B."/>
            <person name="Zhu X."/>
            <person name="Liu R."/>
            <person name="Schnable J.C."/>
            <person name="Zhu J.-K."/>
            <person name="Zhang H."/>
        </authorList>
    </citation>
    <scope>NUCLEOTIDE SEQUENCE [LARGE SCALE GENOMIC DNA]</scope>
</reference>
<protein>
    <submittedName>
        <fullName evidence="2">Uncharacterized protein</fullName>
    </submittedName>
</protein>
<dbReference type="EMBL" id="PQIB02000003">
    <property type="protein sequence ID" value="RLN30200.1"/>
    <property type="molecule type" value="Genomic_DNA"/>
</dbReference>
<accession>A0A3L6T0F1</accession>
<evidence type="ECO:0000256" key="1">
    <source>
        <dbReference type="SAM" id="Phobius"/>
    </source>
</evidence>
<keyword evidence="1" id="KW-1133">Transmembrane helix</keyword>
<name>A0A3L6T0F1_PANMI</name>
<dbReference type="Proteomes" id="UP000275267">
    <property type="component" value="Unassembled WGS sequence"/>
</dbReference>